<protein>
    <submittedName>
        <fullName evidence="3">Uncharacterized protein</fullName>
    </submittedName>
</protein>
<gene>
    <name evidence="3" type="ORF">F6450_08785</name>
</gene>
<evidence type="ECO:0000313" key="4">
    <source>
        <dbReference type="Proteomes" id="UP000480943"/>
    </source>
</evidence>
<feature type="region of interest" description="Disordered" evidence="2">
    <location>
        <begin position="279"/>
        <end position="341"/>
    </location>
</feature>
<reference evidence="3 4" key="1">
    <citation type="submission" date="2019-09" db="EMBL/GenBank/DDBJ databases">
        <title>Photobacterium damselae subsp. damselae CDC-2227-81, a human clinical isolate.</title>
        <authorList>
            <person name="Osorio C.R."/>
        </authorList>
    </citation>
    <scope>NUCLEOTIDE SEQUENCE [LARGE SCALE GENOMIC DNA]</scope>
    <source>
        <strain evidence="3 4">CDC-2227-81</strain>
    </source>
</reference>
<organism evidence="3 4">
    <name type="scientific">Photobacterium damselae subsp. damselae</name>
    <name type="common">Listonella damsela</name>
    <dbReference type="NCBI Taxonomy" id="85581"/>
    <lineage>
        <taxon>Bacteria</taxon>
        <taxon>Pseudomonadati</taxon>
        <taxon>Pseudomonadota</taxon>
        <taxon>Gammaproteobacteria</taxon>
        <taxon>Vibrionales</taxon>
        <taxon>Vibrionaceae</taxon>
        <taxon>Photobacterium</taxon>
    </lineage>
</organism>
<dbReference type="RefSeq" id="WP_151182676.1">
    <property type="nucleotide sequence ID" value="NZ_VZUQ01000053.1"/>
</dbReference>
<evidence type="ECO:0000256" key="2">
    <source>
        <dbReference type="SAM" id="MobiDB-lite"/>
    </source>
</evidence>
<feature type="region of interest" description="Disordered" evidence="2">
    <location>
        <begin position="32"/>
        <end position="69"/>
    </location>
</feature>
<dbReference type="AlphaFoldDB" id="A0AAD3WY96"/>
<dbReference type="Proteomes" id="UP000480943">
    <property type="component" value="Unassembled WGS sequence"/>
</dbReference>
<feature type="compositionally biased region" description="Polar residues" evidence="2">
    <location>
        <begin position="46"/>
        <end position="55"/>
    </location>
</feature>
<feature type="coiled-coil region" evidence="1">
    <location>
        <begin position="101"/>
        <end position="128"/>
    </location>
</feature>
<keyword evidence="1" id="KW-0175">Coiled coil</keyword>
<name>A0AAD3WY96_PHODD</name>
<dbReference type="EMBL" id="VZUQ01000053">
    <property type="protein sequence ID" value="KAB1181438.1"/>
    <property type="molecule type" value="Genomic_DNA"/>
</dbReference>
<sequence>MADILNITGNETVEELDAMLAMYDDAGVEENGTGVIEGSKGVIDQGNDTPNQDNANRSEVDSHAASAPATDVKQLENGHNGELPPVIMAKDGVHTIPYDVLESQRRETERLRHELSSMTEQLSQAQQTDRLLDLRNKQLEQLGVEPADLPENFKLTDDVIASLTEDYPEIAPVITAMNAQMEQLAASVQQQPTGGSASVPEQDEVLVALRGNQELSGWQSGDPDKWSLALDIDDALRIDPVWQHKSCAERFEEVVRQTKQKFGEVTPDNAQEIAKAKAQEAQQKAEASLPASPSELSTGDNTHDGSLLQRAAGMSSEELSGLMSNMTPQQIEALLEQSDDF</sequence>
<evidence type="ECO:0000313" key="3">
    <source>
        <dbReference type="EMBL" id="KAB1181438.1"/>
    </source>
</evidence>
<proteinExistence type="predicted"/>
<comment type="caution">
    <text evidence="3">The sequence shown here is derived from an EMBL/GenBank/DDBJ whole genome shotgun (WGS) entry which is preliminary data.</text>
</comment>
<accession>A0AAD3WY96</accession>
<evidence type="ECO:0000256" key="1">
    <source>
        <dbReference type="SAM" id="Coils"/>
    </source>
</evidence>